<dbReference type="EMBL" id="CP036349">
    <property type="protein sequence ID" value="QDV75876.1"/>
    <property type="molecule type" value="Genomic_DNA"/>
</dbReference>
<evidence type="ECO:0000313" key="1">
    <source>
        <dbReference type="EMBL" id="QDV75876.1"/>
    </source>
</evidence>
<organism evidence="1 2">
    <name type="scientific">Botrimarina mediterranea</name>
    <dbReference type="NCBI Taxonomy" id="2528022"/>
    <lineage>
        <taxon>Bacteria</taxon>
        <taxon>Pseudomonadati</taxon>
        <taxon>Planctomycetota</taxon>
        <taxon>Planctomycetia</taxon>
        <taxon>Pirellulales</taxon>
        <taxon>Lacipirellulaceae</taxon>
        <taxon>Botrimarina</taxon>
    </lineage>
</organism>
<dbReference type="InterPro" id="IPR036390">
    <property type="entry name" value="WH_DNA-bd_sf"/>
</dbReference>
<dbReference type="RefSeq" id="WP_145116024.1">
    <property type="nucleotide sequence ID" value="NZ_CP036349.1"/>
</dbReference>
<dbReference type="KEGG" id="bmei:Spa11_40990"/>
<name>A0A518KDK5_9BACT</name>
<keyword evidence="2" id="KW-1185">Reference proteome</keyword>
<evidence type="ECO:0000313" key="2">
    <source>
        <dbReference type="Proteomes" id="UP000316426"/>
    </source>
</evidence>
<dbReference type="InterPro" id="IPR036388">
    <property type="entry name" value="WH-like_DNA-bd_sf"/>
</dbReference>
<gene>
    <name evidence="1" type="ORF">Spa11_40990</name>
</gene>
<dbReference type="Proteomes" id="UP000316426">
    <property type="component" value="Chromosome"/>
</dbReference>
<evidence type="ECO:0008006" key="3">
    <source>
        <dbReference type="Google" id="ProtNLM"/>
    </source>
</evidence>
<dbReference type="InterPro" id="IPR021660">
    <property type="entry name" value="DUF3253"/>
</dbReference>
<sequence length="83" mass="9207">MDTSASIEEAILSLLSQRVPGKTICPSEPARQVRPDNWRRLMEATRAVAAQLASQGRIEVTQRGQVIDITSARGPVRLRLPRE</sequence>
<reference evidence="1 2" key="1">
    <citation type="submission" date="2019-02" db="EMBL/GenBank/DDBJ databases">
        <title>Deep-cultivation of Planctomycetes and their phenomic and genomic characterization uncovers novel biology.</title>
        <authorList>
            <person name="Wiegand S."/>
            <person name="Jogler M."/>
            <person name="Boedeker C."/>
            <person name="Pinto D."/>
            <person name="Vollmers J."/>
            <person name="Rivas-Marin E."/>
            <person name="Kohn T."/>
            <person name="Peeters S.H."/>
            <person name="Heuer A."/>
            <person name="Rast P."/>
            <person name="Oberbeckmann S."/>
            <person name="Bunk B."/>
            <person name="Jeske O."/>
            <person name="Meyerdierks A."/>
            <person name="Storesund J.E."/>
            <person name="Kallscheuer N."/>
            <person name="Luecker S."/>
            <person name="Lage O.M."/>
            <person name="Pohl T."/>
            <person name="Merkel B.J."/>
            <person name="Hornburger P."/>
            <person name="Mueller R.-W."/>
            <person name="Bruemmer F."/>
            <person name="Labrenz M."/>
            <person name="Spormann A.M."/>
            <person name="Op den Camp H."/>
            <person name="Overmann J."/>
            <person name="Amann R."/>
            <person name="Jetten M.S.M."/>
            <person name="Mascher T."/>
            <person name="Medema M.H."/>
            <person name="Devos D.P."/>
            <person name="Kaster A.-K."/>
            <person name="Ovreas L."/>
            <person name="Rohde M."/>
            <person name="Galperin M.Y."/>
            <person name="Jogler C."/>
        </authorList>
    </citation>
    <scope>NUCLEOTIDE SEQUENCE [LARGE SCALE GENOMIC DNA]</scope>
    <source>
        <strain evidence="1 2">Spa11</strain>
    </source>
</reference>
<accession>A0A518KDK5</accession>
<dbReference type="Pfam" id="PF11625">
    <property type="entry name" value="DUF3253"/>
    <property type="match status" value="1"/>
</dbReference>
<protein>
    <recommendedName>
        <fullName evidence="3">S-adenosylmethionine tRNA ribosyltransferase</fullName>
    </recommendedName>
</protein>
<dbReference type="Gene3D" id="1.10.10.10">
    <property type="entry name" value="Winged helix-like DNA-binding domain superfamily/Winged helix DNA-binding domain"/>
    <property type="match status" value="1"/>
</dbReference>
<dbReference type="SUPFAM" id="SSF46785">
    <property type="entry name" value="Winged helix' DNA-binding domain"/>
    <property type="match status" value="1"/>
</dbReference>
<proteinExistence type="predicted"/>
<dbReference type="AlphaFoldDB" id="A0A518KDK5"/>